<accession>A0A9N9WF00</accession>
<evidence type="ECO:0000256" key="2">
    <source>
        <dbReference type="ARBA" id="ARBA00022737"/>
    </source>
</evidence>
<dbReference type="InterPro" id="IPR051362">
    <property type="entry name" value="WD_repeat_creC_regulators"/>
</dbReference>
<feature type="compositionally biased region" description="Polar residues" evidence="3">
    <location>
        <begin position="387"/>
        <end position="396"/>
    </location>
</feature>
<dbReference type="InterPro" id="IPR001680">
    <property type="entry name" value="WD40_rpt"/>
</dbReference>
<reference evidence="4" key="1">
    <citation type="submission" date="2021-12" db="EMBL/GenBank/DDBJ databases">
        <authorList>
            <person name="King R."/>
        </authorList>
    </citation>
    <scope>NUCLEOTIDE SEQUENCE</scope>
</reference>
<feature type="region of interest" description="Disordered" evidence="3">
    <location>
        <begin position="382"/>
        <end position="440"/>
    </location>
</feature>
<name>A0A9N9WF00_9NEOP</name>
<keyword evidence="5" id="KW-1185">Reference proteome</keyword>
<reference evidence="4" key="2">
    <citation type="submission" date="2022-10" db="EMBL/GenBank/DDBJ databases">
        <authorList>
            <consortium name="ENA_rothamsted_submissions"/>
            <consortium name="culmorum"/>
            <person name="King R."/>
        </authorList>
    </citation>
    <scope>NUCLEOTIDE SEQUENCE</scope>
</reference>
<dbReference type="Gene3D" id="2.130.10.10">
    <property type="entry name" value="YVTN repeat-like/Quinoprotein amine dehydrogenase"/>
    <property type="match status" value="2"/>
</dbReference>
<dbReference type="OrthoDB" id="3367at2759"/>
<evidence type="ECO:0000313" key="4">
    <source>
        <dbReference type="EMBL" id="CAG9789186.1"/>
    </source>
</evidence>
<organism evidence="4 5">
    <name type="scientific">Diatraea saccharalis</name>
    <name type="common">sugarcane borer</name>
    <dbReference type="NCBI Taxonomy" id="40085"/>
    <lineage>
        <taxon>Eukaryota</taxon>
        <taxon>Metazoa</taxon>
        <taxon>Ecdysozoa</taxon>
        <taxon>Arthropoda</taxon>
        <taxon>Hexapoda</taxon>
        <taxon>Insecta</taxon>
        <taxon>Pterygota</taxon>
        <taxon>Neoptera</taxon>
        <taxon>Endopterygota</taxon>
        <taxon>Lepidoptera</taxon>
        <taxon>Glossata</taxon>
        <taxon>Ditrysia</taxon>
        <taxon>Pyraloidea</taxon>
        <taxon>Crambidae</taxon>
        <taxon>Crambinae</taxon>
        <taxon>Diatraea</taxon>
    </lineage>
</organism>
<dbReference type="InterPro" id="IPR015943">
    <property type="entry name" value="WD40/YVTN_repeat-like_dom_sf"/>
</dbReference>
<dbReference type="Proteomes" id="UP001153714">
    <property type="component" value="Chromosome 2"/>
</dbReference>
<evidence type="ECO:0000256" key="1">
    <source>
        <dbReference type="ARBA" id="ARBA00022574"/>
    </source>
</evidence>
<keyword evidence="1" id="KW-0853">WD repeat</keyword>
<evidence type="ECO:0000313" key="5">
    <source>
        <dbReference type="Proteomes" id="UP001153714"/>
    </source>
</evidence>
<gene>
    <name evidence="4" type="ORF">DIATSA_LOCUS6942</name>
</gene>
<feature type="compositionally biased region" description="Polar residues" evidence="3">
    <location>
        <begin position="39"/>
        <end position="49"/>
    </location>
</feature>
<dbReference type="PANTHER" id="PTHR14107:SF16">
    <property type="entry name" value="AT02583P"/>
    <property type="match status" value="1"/>
</dbReference>
<evidence type="ECO:0008006" key="6">
    <source>
        <dbReference type="Google" id="ProtNLM"/>
    </source>
</evidence>
<sequence>MAVQPDSGGKDDVKTQFVTREGTYRLMTLSEYSRPNRVGYTSGSGSSHVRVSLVSLPPGPGSGAPGSDGQGSDDRICFNHGKELYVYVYRGVKKAADLSKPVDKKMYKGTNPTCHDFNTVTMTAENVSLVIGFSTGQIQLIDPIKKELSKLYNEERLIDKTRVTCIKWVPGSSNLFISAHASGQLYVYNEELTCGTTAPHYQLFKQGDGYSIHTCRTKSTRNPLYRWVIGAEGSCINEFAFSPCGTNLAVVSQDGFLRVFHYDTMELIGRARSYFGGFLCVCWSPDGKYVVVGGEDDLVTVWSFSELRVVARGQGHRSWVSVVAFDPYVVSFTDPDNEEVIEEDKQKSESVQCYRLGSVSQDTQLCLWDLTEDVLKPPVRARASAHLSPNSQTFSPNGIPGTKLPTKGTKSNKIGHKHAELSGQTNATGEPSGAKLATKTKSNNISTLNISVGKAKEENSGSLGVNSLTQRLAGFSFGDRRSEHRRNFSLTSKPAEQKTSASNTVALRGKSAGAASNDTYDPLKLIGTPLCPRFDECPVLEPLVCKKIAHERLTALLFRAEYLVTACADGCVNTWARPARTHNGEPRAHRRFERIDLVD</sequence>
<evidence type="ECO:0000256" key="3">
    <source>
        <dbReference type="SAM" id="MobiDB-lite"/>
    </source>
</evidence>
<protein>
    <recommendedName>
        <fullName evidence="6">WD repeat-containing protein 20</fullName>
    </recommendedName>
</protein>
<keyword evidence="2" id="KW-0677">Repeat</keyword>
<dbReference type="Pfam" id="PF00400">
    <property type="entry name" value="WD40"/>
    <property type="match status" value="2"/>
</dbReference>
<proteinExistence type="predicted"/>
<dbReference type="EMBL" id="OU893333">
    <property type="protein sequence ID" value="CAG9789186.1"/>
    <property type="molecule type" value="Genomic_DNA"/>
</dbReference>
<feature type="region of interest" description="Disordered" evidence="3">
    <location>
        <begin position="35"/>
        <end position="72"/>
    </location>
</feature>
<dbReference type="InterPro" id="IPR036322">
    <property type="entry name" value="WD40_repeat_dom_sf"/>
</dbReference>
<dbReference type="PANTHER" id="PTHR14107">
    <property type="entry name" value="WD REPEAT PROTEIN"/>
    <property type="match status" value="1"/>
</dbReference>
<dbReference type="SMART" id="SM00320">
    <property type="entry name" value="WD40"/>
    <property type="match status" value="5"/>
</dbReference>
<dbReference type="SUPFAM" id="SSF50978">
    <property type="entry name" value="WD40 repeat-like"/>
    <property type="match status" value="1"/>
</dbReference>
<dbReference type="AlphaFoldDB" id="A0A9N9WF00"/>
<feature type="region of interest" description="Disordered" evidence="3">
    <location>
        <begin position="485"/>
        <end position="513"/>
    </location>
</feature>
<feature type="compositionally biased region" description="Polar residues" evidence="3">
    <location>
        <begin position="488"/>
        <end position="505"/>
    </location>
</feature>